<evidence type="ECO:0000313" key="2">
    <source>
        <dbReference type="EMBL" id="MCI42156.1"/>
    </source>
</evidence>
<evidence type="ECO:0000313" key="3">
    <source>
        <dbReference type="Proteomes" id="UP000265520"/>
    </source>
</evidence>
<dbReference type="Proteomes" id="UP000265520">
    <property type="component" value="Unassembled WGS sequence"/>
</dbReference>
<accession>A0A392S2Q9</accession>
<proteinExistence type="predicted"/>
<feature type="region of interest" description="Disordered" evidence="1">
    <location>
        <begin position="1"/>
        <end position="51"/>
    </location>
</feature>
<organism evidence="2 3">
    <name type="scientific">Trifolium medium</name>
    <dbReference type="NCBI Taxonomy" id="97028"/>
    <lineage>
        <taxon>Eukaryota</taxon>
        <taxon>Viridiplantae</taxon>
        <taxon>Streptophyta</taxon>
        <taxon>Embryophyta</taxon>
        <taxon>Tracheophyta</taxon>
        <taxon>Spermatophyta</taxon>
        <taxon>Magnoliopsida</taxon>
        <taxon>eudicotyledons</taxon>
        <taxon>Gunneridae</taxon>
        <taxon>Pentapetalae</taxon>
        <taxon>rosids</taxon>
        <taxon>fabids</taxon>
        <taxon>Fabales</taxon>
        <taxon>Fabaceae</taxon>
        <taxon>Papilionoideae</taxon>
        <taxon>50 kb inversion clade</taxon>
        <taxon>NPAAA clade</taxon>
        <taxon>Hologalegina</taxon>
        <taxon>IRL clade</taxon>
        <taxon>Trifolieae</taxon>
        <taxon>Trifolium</taxon>
    </lineage>
</organism>
<feature type="non-terminal residue" evidence="2">
    <location>
        <position position="1"/>
    </location>
</feature>
<dbReference type="EMBL" id="LXQA010301110">
    <property type="protein sequence ID" value="MCI42156.1"/>
    <property type="molecule type" value="Genomic_DNA"/>
</dbReference>
<protein>
    <submittedName>
        <fullName evidence="2">Uncharacterized protein</fullName>
    </submittedName>
</protein>
<comment type="caution">
    <text evidence="2">The sequence shown here is derived from an EMBL/GenBank/DDBJ whole genome shotgun (WGS) entry which is preliminary data.</text>
</comment>
<dbReference type="AlphaFoldDB" id="A0A392S2Q9"/>
<feature type="compositionally biased region" description="Polar residues" evidence="1">
    <location>
        <begin position="40"/>
        <end position="51"/>
    </location>
</feature>
<sequence>PCARRILAGAPRRYQRLKPPQQSKTGRDAAHHMAARRCSTGFSPKSSQVLP</sequence>
<reference evidence="2 3" key="1">
    <citation type="journal article" date="2018" name="Front. Plant Sci.">
        <title>Red Clover (Trifolium pratense) and Zigzag Clover (T. medium) - A Picture of Genomic Similarities and Differences.</title>
        <authorList>
            <person name="Dluhosova J."/>
            <person name="Istvanek J."/>
            <person name="Nedelnik J."/>
            <person name="Repkova J."/>
        </authorList>
    </citation>
    <scope>NUCLEOTIDE SEQUENCE [LARGE SCALE GENOMIC DNA]</scope>
    <source>
        <strain evidence="3">cv. 10/8</strain>
        <tissue evidence="2">Leaf</tissue>
    </source>
</reference>
<name>A0A392S2Q9_9FABA</name>
<keyword evidence="3" id="KW-1185">Reference proteome</keyword>
<evidence type="ECO:0000256" key="1">
    <source>
        <dbReference type="SAM" id="MobiDB-lite"/>
    </source>
</evidence>